<proteinExistence type="predicted"/>
<protein>
    <submittedName>
        <fullName evidence="1">Uncharacterized protein</fullName>
    </submittedName>
</protein>
<name>A0A2P2MSD6_RHIMU</name>
<evidence type="ECO:0000313" key="1">
    <source>
        <dbReference type="EMBL" id="MBX33153.1"/>
    </source>
</evidence>
<reference evidence="1" key="1">
    <citation type="submission" date="2018-02" db="EMBL/GenBank/DDBJ databases">
        <title>Rhizophora mucronata_Transcriptome.</title>
        <authorList>
            <person name="Meera S.P."/>
            <person name="Sreeshan A."/>
            <person name="Augustine A."/>
        </authorList>
    </citation>
    <scope>NUCLEOTIDE SEQUENCE</scope>
    <source>
        <tissue evidence="1">Leaf</tissue>
    </source>
</reference>
<accession>A0A2P2MSD6</accession>
<sequence>MVKWQTETLAFWAFLADRIGSDLTSLFFLTSKQTNKNHSRGLMKNRICLFSDRFVAILKNPTGRINFIFN</sequence>
<dbReference type="EMBL" id="GGEC01052669">
    <property type="protein sequence ID" value="MBX33153.1"/>
    <property type="molecule type" value="Transcribed_RNA"/>
</dbReference>
<organism evidence="1">
    <name type="scientific">Rhizophora mucronata</name>
    <name type="common">Asiatic mangrove</name>
    <dbReference type="NCBI Taxonomy" id="61149"/>
    <lineage>
        <taxon>Eukaryota</taxon>
        <taxon>Viridiplantae</taxon>
        <taxon>Streptophyta</taxon>
        <taxon>Embryophyta</taxon>
        <taxon>Tracheophyta</taxon>
        <taxon>Spermatophyta</taxon>
        <taxon>Magnoliopsida</taxon>
        <taxon>eudicotyledons</taxon>
        <taxon>Gunneridae</taxon>
        <taxon>Pentapetalae</taxon>
        <taxon>rosids</taxon>
        <taxon>fabids</taxon>
        <taxon>Malpighiales</taxon>
        <taxon>Rhizophoraceae</taxon>
        <taxon>Rhizophora</taxon>
    </lineage>
</organism>
<dbReference type="AlphaFoldDB" id="A0A2P2MSD6"/>